<reference evidence="2" key="1">
    <citation type="journal article" date="2014" name="Appl. Environ. Microbiol.">
        <title>Genomic encyclopedia of type strains of the genus Bifidobacterium.</title>
        <authorList>
            <person name="Milani C."/>
            <person name="Lugli G.A."/>
            <person name="Duranti S."/>
            <person name="Turroni F."/>
            <person name="Bottacini F."/>
            <person name="Mangifesta M."/>
            <person name="Sanchez B."/>
            <person name="Viappiani A."/>
            <person name="Mancabelli L."/>
            <person name="Taminiau B."/>
            <person name="Delcenserie V."/>
            <person name="Barrangou R."/>
            <person name="Margolles A."/>
            <person name="van Sinderen D."/>
            <person name="Ventura M."/>
        </authorList>
    </citation>
    <scope>NUCLEOTIDE SEQUENCE [LARGE SCALE GENOMIC DNA]</scope>
    <source>
        <strain evidence="2">DSM 19703</strain>
    </source>
</reference>
<keyword evidence="3" id="KW-1185">Reference proteome</keyword>
<feature type="region of interest" description="Disordered" evidence="1">
    <location>
        <begin position="70"/>
        <end position="98"/>
    </location>
</feature>
<evidence type="ECO:0000256" key="1">
    <source>
        <dbReference type="SAM" id="MobiDB-lite"/>
    </source>
</evidence>
<sequence length="112" mass="12784">MMTWPIGVSQLNKPIFTAEVRRESKTDSCALAPKANDGWRVAYHSHNYLSNVHSHRLLRHEHAITMTTIKTSKRHNDISSSKNNDESSDIDAKGTTAGLRPHGLARQWFRYE</sequence>
<protein>
    <submittedName>
        <fullName evidence="2">Uncharacterized protein</fullName>
    </submittedName>
</protein>
<dbReference type="Proteomes" id="UP000028730">
    <property type="component" value="Unassembled WGS sequence"/>
</dbReference>
<accession>A0A080N458</accession>
<organism evidence="2 3">
    <name type="scientific">Bifidobacterium bombi DSM 19703</name>
    <dbReference type="NCBI Taxonomy" id="1341695"/>
    <lineage>
        <taxon>Bacteria</taxon>
        <taxon>Bacillati</taxon>
        <taxon>Actinomycetota</taxon>
        <taxon>Actinomycetes</taxon>
        <taxon>Bifidobacteriales</taxon>
        <taxon>Bifidobacteriaceae</taxon>
        <taxon>Bifidobacterium</taxon>
    </lineage>
</organism>
<evidence type="ECO:0000313" key="2">
    <source>
        <dbReference type="EMBL" id="KFF31060.1"/>
    </source>
</evidence>
<comment type="caution">
    <text evidence="2">The sequence shown here is derived from an EMBL/GenBank/DDBJ whole genome shotgun (WGS) entry which is preliminary data.</text>
</comment>
<dbReference type="EMBL" id="ATLK01000001">
    <property type="protein sequence ID" value="KFF31060.1"/>
    <property type="molecule type" value="Genomic_DNA"/>
</dbReference>
<name>A0A080N458_9BIFI</name>
<evidence type="ECO:0000313" key="3">
    <source>
        <dbReference type="Proteomes" id="UP000028730"/>
    </source>
</evidence>
<proteinExistence type="predicted"/>
<dbReference type="AlphaFoldDB" id="A0A080N458"/>
<gene>
    <name evidence="2" type="ORF">BBOMB_0391</name>
</gene>